<evidence type="ECO:0008006" key="4">
    <source>
        <dbReference type="Google" id="ProtNLM"/>
    </source>
</evidence>
<dbReference type="Gene3D" id="1.10.10.2840">
    <property type="entry name" value="PucR C-terminal helix-turn-helix domain"/>
    <property type="match status" value="1"/>
</dbReference>
<proteinExistence type="predicted"/>
<dbReference type="OrthoDB" id="5051269at2"/>
<gene>
    <name evidence="2" type="ORF">SAMN05216554_1761</name>
</gene>
<name>A0A1H3NAA5_9MICO</name>
<dbReference type="AlphaFoldDB" id="A0A1H3NAA5"/>
<reference evidence="2 3" key="1">
    <citation type="submission" date="2016-10" db="EMBL/GenBank/DDBJ databases">
        <authorList>
            <person name="de Groot N.N."/>
        </authorList>
    </citation>
    <scope>NUCLEOTIDE SEQUENCE [LARGE SCALE GENOMIC DNA]</scope>
    <source>
        <strain evidence="2 3">CGMCC 4.3491</strain>
    </source>
</reference>
<dbReference type="EMBL" id="FNPZ01000001">
    <property type="protein sequence ID" value="SDY85683.1"/>
    <property type="molecule type" value="Genomic_DNA"/>
</dbReference>
<accession>A0A1H3NAA5</accession>
<evidence type="ECO:0000313" key="2">
    <source>
        <dbReference type="EMBL" id="SDY85683.1"/>
    </source>
</evidence>
<feature type="region of interest" description="Disordered" evidence="1">
    <location>
        <begin position="57"/>
        <end position="105"/>
    </location>
</feature>
<protein>
    <recommendedName>
        <fullName evidence="4">PucR C-terminal helix-turn-helix domain-containing protein</fullName>
    </recommendedName>
</protein>
<organism evidence="2 3">
    <name type="scientific">Herbiconiux ginsengi</name>
    <dbReference type="NCBI Taxonomy" id="381665"/>
    <lineage>
        <taxon>Bacteria</taxon>
        <taxon>Bacillati</taxon>
        <taxon>Actinomycetota</taxon>
        <taxon>Actinomycetes</taxon>
        <taxon>Micrococcales</taxon>
        <taxon>Microbacteriaceae</taxon>
        <taxon>Herbiconiux</taxon>
    </lineage>
</organism>
<dbReference type="STRING" id="381665.SAMN05216554_1761"/>
<dbReference type="InterPro" id="IPR042070">
    <property type="entry name" value="PucR_C-HTH_sf"/>
</dbReference>
<evidence type="ECO:0000313" key="3">
    <source>
        <dbReference type="Proteomes" id="UP000198891"/>
    </source>
</evidence>
<keyword evidence="3" id="KW-1185">Reference proteome</keyword>
<sequence>MQELVGRLTALDPEASESLKVIAYFDALVEGHASLEVLLRGAAVLCGCAAGFTSGAPAATGSTNTTATAPAASTTMRVDARGQRTHAGETPARSPASASEPWLTHPLPDGGRVWIERTGTPHANDAMVLERLAIGLSISLDRSSPAVQERRALEILLSPDETPDARADAVRRLRLDGVPLVRIAAQPARDSRDDPRGVVVDTAAGRVRARILLLDEGQETTSTPVGPATDTVKATSATTRTGIGTAAAPLDLAASWASAILALRMTSPREPVLRADDLGVVLLAAEAADAGRATHPDVEAVGAVATGARGGHDRTTDALEVLDALARTDSVRAAAILAGVHHSTMQARAADLAEALGFDPRTPAGRIRLSDALRLHRLATARFD</sequence>
<evidence type="ECO:0000256" key="1">
    <source>
        <dbReference type="SAM" id="MobiDB-lite"/>
    </source>
</evidence>
<feature type="compositionally biased region" description="Low complexity" evidence="1">
    <location>
        <begin position="57"/>
        <end position="75"/>
    </location>
</feature>
<dbReference type="Proteomes" id="UP000198891">
    <property type="component" value="Unassembled WGS sequence"/>
</dbReference>